<dbReference type="SUPFAM" id="SSF48576">
    <property type="entry name" value="Terpenoid synthases"/>
    <property type="match status" value="1"/>
</dbReference>
<gene>
    <name evidence="1" type="ORF">ACFQV2_06785</name>
</gene>
<name>A0ABW2THY7_9PSEU</name>
<protein>
    <submittedName>
        <fullName evidence="1">Uncharacterized protein</fullName>
    </submittedName>
</protein>
<reference evidence="2" key="1">
    <citation type="journal article" date="2019" name="Int. J. Syst. Evol. Microbiol.">
        <title>The Global Catalogue of Microorganisms (GCM) 10K type strain sequencing project: providing services to taxonomists for standard genome sequencing and annotation.</title>
        <authorList>
            <consortium name="The Broad Institute Genomics Platform"/>
            <consortium name="The Broad Institute Genome Sequencing Center for Infectious Disease"/>
            <person name="Wu L."/>
            <person name="Ma J."/>
        </authorList>
    </citation>
    <scope>NUCLEOTIDE SEQUENCE [LARGE SCALE GENOMIC DNA]</scope>
    <source>
        <strain evidence="2">JCM 17695</strain>
    </source>
</reference>
<dbReference type="InterPro" id="IPR008949">
    <property type="entry name" value="Isoprenoid_synthase_dom_sf"/>
</dbReference>
<proteinExistence type="predicted"/>
<dbReference type="Proteomes" id="UP001596512">
    <property type="component" value="Unassembled WGS sequence"/>
</dbReference>
<evidence type="ECO:0000313" key="2">
    <source>
        <dbReference type="Proteomes" id="UP001596512"/>
    </source>
</evidence>
<keyword evidence="2" id="KW-1185">Reference proteome</keyword>
<evidence type="ECO:0000313" key="1">
    <source>
        <dbReference type="EMBL" id="MFC7613357.1"/>
    </source>
</evidence>
<organism evidence="1 2">
    <name type="scientific">Actinokineospora soli</name>
    <dbReference type="NCBI Taxonomy" id="1048753"/>
    <lineage>
        <taxon>Bacteria</taxon>
        <taxon>Bacillati</taxon>
        <taxon>Actinomycetota</taxon>
        <taxon>Actinomycetes</taxon>
        <taxon>Pseudonocardiales</taxon>
        <taxon>Pseudonocardiaceae</taxon>
        <taxon>Actinokineospora</taxon>
    </lineage>
</organism>
<dbReference type="EMBL" id="JBHTEY010000004">
    <property type="protein sequence ID" value="MFC7613357.1"/>
    <property type="molecule type" value="Genomic_DNA"/>
</dbReference>
<comment type="caution">
    <text evidence="1">The sequence shown here is derived from an EMBL/GenBank/DDBJ whole genome shotgun (WGS) entry which is preliminary data.</text>
</comment>
<dbReference type="Gene3D" id="1.10.600.10">
    <property type="entry name" value="Farnesyl Diphosphate Synthase"/>
    <property type="match status" value="1"/>
</dbReference>
<sequence>MRTFVAEAAALSASGSPMLRRFLADLWAWLGGNREWHATTARYHQPQEV</sequence>
<accession>A0ABW2THY7</accession>